<name>A0ABN2KBB7_9ACTN</name>
<proteinExistence type="predicted"/>
<dbReference type="Proteomes" id="UP001501057">
    <property type="component" value="Unassembled WGS sequence"/>
</dbReference>
<dbReference type="EMBL" id="BAAAME010000010">
    <property type="protein sequence ID" value="GAA1752141.1"/>
    <property type="molecule type" value="Genomic_DNA"/>
</dbReference>
<evidence type="ECO:0000313" key="2">
    <source>
        <dbReference type="Proteomes" id="UP001501057"/>
    </source>
</evidence>
<organism evidence="1 2">
    <name type="scientific">Aeromicrobium alkaliterrae</name>
    <dbReference type="NCBI Taxonomy" id="302168"/>
    <lineage>
        <taxon>Bacteria</taxon>
        <taxon>Bacillati</taxon>
        <taxon>Actinomycetota</taxon>
        <taxon>Actinomycetes</taxon>
        <taxon>Propionibacteriales</taxon>
        <taxon>Nocardioidaceae</taxon>
        <taxon>Aeromicrobium</taxon>
    </lineage>
</organism>
<reference evidence="1 2" key="1">
    <citation type="journal article" date="2019" name="Int. J. Syst. Evol. Microbiol.">
        <title>The Global Catalogue of Microorganisms (GCM) 10K type strain sequencing project: providing services to taxonomists for standard genome sequencing and annotation.</title>
        <authorList>
            <consortium name="The Broad Institute Genomics Platform"/>
            <consortium name="The Broad Institute Genome Sequencing Center for Infectious Disease"/>
            <person name="Wu L."/>
            <person name="Ma J."/>
        </authorList>
    </citation>
    <scope>NUCLEOTIDE SEQUENCE [LARGE SCALE GENOMIC DNA]</scope>
    <source>
        <strain evidence="1 2">JCM 13518</strain>
    </source>
</reference>
<dbReference type="InterPro" id="IPR019587">
    <property type="entry name" value="Polyketide_cyclase/dehydratase"/>
</dbReference>
<dbReference type="SUPFAM" id="SSF55961">
    <property type="entry name" value="Bet v1-like"/>
    <property type="match status" value="1"/>
</dbReference>
<comment type="caution">
    <text evidence="1">The sequence shown here is derived from an EMBL/GenBank/DDBJ whole genome shotgun (WGS) entry which is preliminary data.</text>
</comment>
<dbReference type="InterPro" id="IPR023393">
    <property type="entry name" value="START-like_dom_sf"/>
</dbReference>
<evidence type="ECO:0000313" key="1">
    <source>
        <dbReference type="EMBL" id="GAA1752141.1"/>
    </source>
</evidence>
<protein>
    <submittedName>
        <fullName evidence="1">SRPBCC family protein</fullName>
    </submittedName>
</protein>
<accession>A0ABN2KBB7</accession>
<keyword evidence="2" id="KW-1185">Reference proteome</keyword>
<sequence length="150" mass="17079">MLPAYRGGMDVERSFVVDRPVEEVFDFIADFENTQVWDPGTVWTRRTSGDGGLGTTYRNRSSFMGRTVELDYETIAHDRPTHFVCRGVNGRTTATDHLTFTRDGDRTLVHYRAVFDFPRSWGWLAGIVLRRPVEKLADETVAQIQAAFSS</sequence>
<dbReference type="Pfam" id="PF10604">
    <property type="entry name" value="Polyketide_cyc2"/>
    <property type="match status" value="1"/>
</dbReference>
<dbReference type="Gene3D" id="3.30.530.20">
    <property type="match status" value="1"/>
</dbReference>
<gene>
    <name evidence="1" type="ORF">GCM10009710_34880</name>
</gene>